<dbReference type="EMBL" id="JFFI01000218">
    <property type="protein sequence ID" value="KXH68884.1"/>
    <property type="molecule type" value="Genomic_DNA"/>
</dbReference>
<reference evidence="2 3" key="1">
    <citation type="submission" date="2014-02" db="EMBL/GenBank/DDBJ databases">
        <title>The genome sequence of Colletotrichum salicis CBS 607.94.</title>
        <authorList>
            <person name="Baroncelli R."/>
            <person name="Thon M.R."/>
        </authorList>
    </citation>
    <scope>NUCLEOTIDE SEQUENCE [LARGE SCALE GENOMIC DNA]</scope>
    <source>
        <strain evidence="2 3">CBS 607.94</strain>
    </source>
</reference>
<protein>
    <recommendedName>
        <fullName evidence="4">Protein kinase domain-containing protein</fullName>
    </recommendedName>
</protein>
<dbReference type="InterPro" id="IPR011009">
    <property type="entry name" value="Kinase-like_dom_sf"/>
</dbReference>
<proteinExistence type="predicted"/>
<evidence type="ECO:0000313" key="2">
    <source>
        <dbReference type="EMBL" id="KXH68884.1"/>
    </source>
</evidence>
<evidence type="ECO:0000313" key="3">
    <source>
        <dbReference type="Proteomes" id="UP000070121"/>
    </source>
</evidence>
<dbReference type="SUPFAM" id="SSF56112">
    <property type="entry name" value="Protein kinase-like (PK-like)"/>
    <property type="match status" value="1"/>
</dbReference>
<dbReference type="Proteomes" id="UP000070121">
    <property type="component" value="Unassembled WGS sequence"/>
</dbReference>
<accession>A0A135V844</accession>
<dbReference type="Gene3D" id="3.30.200.20">
    <property type="entry name" value="Phosphorylase Kinase, domain 1"/>
    <property type="match status" value="1"/>
</dbReference>
<keyword evidence="1" id="KW-0732">Signal</keyword>
<dbReference type="AlphaFoldDB" id="A0A135V844"/>
<evidence type="ECO:0000256" key="1">
    <source>
        <dbReference type="SAM" id="SignalP"/>
    </source>
</evidence>
<keyword evidence="3" id="KW-1185">Reference proteome</keyword>
<gene>
    <name evidence="2" type="ORF">CSAL01_02546</name>
</gene>
<sequence length="205" mass="22997">MFFHRVVVPIALLSLQCIHARFVSFPYKSSDTEQVPFEDPHLLEGLVAEAIAHRGNRIGSGGYGDVFEVTKEINGHQVVSKTIDPKHSACEHSGEWAQREAQNLHTVQQLIAWGTKGYQLEKDGLQMAYFVMICMGMKHEDAVKAGMPGNNNYRSELTEEAKARDMEQSNIFLRKISDPDGWQAEIIDWESAEWLTAGTQPPAPD</sequence>
<feature type="signal peptide" evidence="1">
    <location>
        <begin position="1"/>
        <end position="20"/>
    </location>
</feature>
<organism evidence="2 3">
    <name type="scientific">Colletotrichum salicis</name>
    <dbReference type="NCBI Taxonomy" id="1209931"/>
    <lineage>
        <taxon>Eukaryota</taxon>
        <taxon>Fungi</taxon>
        <taxon>Dikarya</taxon>
        <taxon>Ascomycota</taxon>
        <taxon>Pezizomycotina</taxon>
        <taxon>Sordariomycetes</taxon>
        <taxon>Hypocreomycetidae</taxon>
        <taxon>Glomerellales</taxon>
        <taxon>Glomerellaceae</taxon>
        <taxon>Colletotrichum</taxon>
        <taxon>Colletotrichum acutatum species complex</taxon>
    </lineage>
</organism>
<name>A0A135V844_9PEZI</name>
<evidence type="ECO:0008006" key="4">
    <source>
        <dbReference type="Google" id="ProtNLM"/>
    </source>
</evidence>
<comment type="caution">
    <text evidence="2">The sequence shown here is derived from an EMBL/GenBank/DDBJ whole genome shotgun (WGS) entry which is preliminary data.</text>
</comment>
<feature type="chain" id="PRO_5007805735" description="Protein kinase domain-containing protein" evidence="1">
    <location>
        <begin position="21"/>
        <end position="205"/>
    </location>
</feature>